<dbReference type="SUPFAM" id="SSF53067">
    <property type="entry name" value="Actin-like ATPase domain"/>
    <property type="match status" value="2"/>
</dbReference>
<evidence type="ECO:0000256" key="4">
    <source>
        <dbReference type="ARBA" id="ARBA00022777"/>
    </source>
</evidence>
<dbReference type="Proteomes" id="UP000680866">
    <property type="component" value="Chromosome"/>
</dbReference>
<dbReference type="AlphaFoldDB" id="A0A810MZG9"/>
<dbReference type="EMBL" id="AP023359">
    <property type="protein sequence ID" value="BCJ66556.1"/>
    <property type="molecule type" value="Genomic_DNA"/>
</dbReference>
<dbReference type="GO" id="GO:0006083">
    <property type="term" value="P:acetate metabolic process"/>
    <property type="evidence" value="ECO:0007669"/>
    <property type="project" value="TreeGrafter"/>
</dbReference>
<comment type="cofactor">
    <cofactor evidence="6">
        <name>Mg(2+)</name>
        <dbReference type="ChEBI" id="CHEBI:18420"/>
    </cofactor>
    <cofactor evidence="6">
        <name>Mn(2+)</name>
        <dbReference type="ChEBI" id="CHEBI:29035"/>
    </cofactor>
    <text evidence="6">Mg(2+). Can also accept Mn(2+).</text>
</comment>
<feature type="site" description="Transition state stabilizer" evidence="6">
    <location>
        <position position="214"/>
    </location>
</feature>
<dbReference type="Gene3D" id="3.30.420.40">
    <property type="match status" value="2"/>
</dbReference>
<feature type="binding site" evidence="6">
    <location>
        <position position="64"/>
    </location>
    <ligand>
        <name>substrate</name>
    </ligand>
</feature>
<organism evidence="8 9">
    <name type="scientific">Polymorphospora rubra</name>
    <dbReference type="NCBI Taxonomy" id="338584"/>
    <lineage>
        <taxon>Bacteria</taxon>
        <taxon>Bacillati</taxon>
        <taxon>Actinomycetota</taxon>
        <taxon>Actinomycetes</taxon>
        <taxon>Micromonosporales</taxon>
        <taxon>Micromonosporaceae</taxon>
        <taxon>Polymorphospora</taxon>
    </lineage>
</organism>
<evidence type="ECO:0000256" key="7">
    <source>
        <dbReference type="RuleBase" id="RU003835"/>
    </source>
</evidence>
<dbReference type="PROSITE" id="PS01075">
    <property type="entry name" value="ACETATE_KINASE_1"/>
    <property type="match status" value="1"/>
</dbReference>
<evidence type="ECO:0000256" key="6">
    <source>
        <dbReference type="HAMAP-Rule" id="MF_00020"/>
    </source>
</evidence>
<comment type="pathway">
    <text evidence="6">Metabolic intermediate biosynthesis; acetyl-CoA biosynthesis; acetyl-CoA from acetate: step 1/2.</text>
</comment>
<dbReference type="GO" id="GO:0005737">
    <property type="term" value="C:cytoplasm"/>
    <property type="evidence" value="ECO:0007669"/>
    <property type="project" value="UniProtKB-SubCell"/>
</dbReference>
<dbReference type="InterPro" id="IPR000890">
    <property type="entry name" value="Aliphatic_acid_kin_short-chain"/>
</dbReference>
<keyword evidence="9" id="KW-1185">Reference proteome</keyword>
<feature type="binding site" evidence="6">
    <location>
        <begin position="181"/>
        <end position="185"/>
    </location>
    <ligand>
        <name>ATP</name>
        <dbReference type="ChEBI" id="CHEBI:30616"/>
    </ligand>
</feature>
<evidence type="ECO:0000313" key="9">
    <source>
        <dbReference type="Proteomes" id="UP000680866"/>
    </source>
</evidence>
<gene>
    <name evidence="8" type="primary">ackA_1</name>
    <name evidence="6" type="synonym">ackA</name>
    <name evidence="8" type="ORF">Prubr_35770</name>
</gene>
<dbReference type="EC" id="2.7.2.1" evidence="6"/>
<protein>
    <recommendedName>
        <fullName evidence="6">Acetate kinase</fullName>
        <ecNumber evidence="6">2.7.2.1</ecNumber>
    </recommendedName>
    <alternativeName>
        <fullName evidence="6">Acetokinase</fullName>
    </alternativeName>
</protein>
<comment type="function">
    <text evidence="6">Catalyzes the formation of acetyl phosphate from acetate and ATP. Can also catalyze the reverse reaction.</text>
</comment>
<comment type="similarity">
    <text evidence="1 6 7">Belongs to the acetokinase family.</text>
</comment>
<dbReference type="InterPro" id="IPR023865">
    <property type="entry name" value="Aliphatic_acid_kinase_CS"/>
</dbReference>
<dbReference type="PANTHER" id="PTHR21060:SF15">
    <property type="entry name" value="ACETATE KINASE-RELATED"/>
    <property type="match status" value="1"/>
</dbReference>
<reference evidence="8" key="1">
    <citation type="submission" date="2020-08" db="EMBL/GenBank/DDBJ databases">
        <title>Whole genome shotgun sequence of Polymorphospora rubra NBRC 101157.</title>
        <authorList>
            <person name="Komaki H."/>
            <person name="Tamura T."/>
        </authorList>
    </citation>
    <scope>NUCLEOTIDE SEQUENCE</scope>
    <source>
        <strain evidence="8">NBRC 101157</strain>
    </source>
</reference>
<dbReference type="InterPro" id="IPR043129">
    <property type="entry name" value="ATPase_NBD"/>
</dbReference>
<sequence>MRTLVLNSGSSSVKFRLYDGDRVVDRGTVERIGEPGDAPKDHEAALAQIMAGLDLGGLAAVGHRVVHGGLRFAEPTLINDEVVAGIRGLVPLAPLHNPGNLAGIEVARRLLPDVPQVAVFDTAFHRTLPPEAATYAIDADVARRHNIYRFGFHGTSHAYVSRRTARLLGRDLADTNTITLHLGNGASACAVEGGRSVATSMGLSPLEGLVMGTRSGDLDPAIVFHLRRTAGMGVDEIDDLLNQHSGLVGLCGVNDMREVLARRADGDGAAALAFAVYCRRIRSYVGSYYALLGRLDAITFTAGVGENAAEVRAAALDGLERLGIAVDAGRNTSGSGERVVSPDGSPVAVCVVPTDEEGEIAEQTRGVVAARG</sequence>
<dbReference type="UniPathway" id="UPA00340">
    <property type="reaction ID" value="UER00458"/>
</dbReference>
<dbReference type="PROSITE" id="PS01076">
    <property type="entry name" value="ACETATE_KINASE_2"/>
    <property type="match status" value="1"/>
</dbReference>
<keyword evidence="2 6" id="KW-0808">Transferase</keyword>
<evidence type="ECO:0000256" key="2">
    <source>
        <dbReference type="ARBA" id="ARBA00022679"/>
    </source>
</evidence>
<dbReference type="RefSeq" id="WP_212826745.1">
    <property type="nucleotide sequence ID" value="NZ_AP023359.1"/>
</dbReference>
<dbReference type="GO" id="GO:0000287">
    <property type="term" value="F:magnesium ion binding"/>
    <property type="evidence" value="ECO:0007669"/>
    <property type="project" value="UniProtKB-UniRule"/>
</dbReference>
<dbReference type="KEGG" id="pry:Prubr_35770"/>
<accession>A0A810MZG9</accession>
<feature type="binding site" evidence="6">
    <location>
        <position position="356"/>
    </location>
    <ligand>
        <name>Mg(2+)</name>
        <dbReference type="ChEBI" id="CHEBI:18420"/>
    </ligand>
</feature>
<dbReference type="GO" id="GO:0006085">
    <property type="term" value="P:acetyl-CoA biosynthetic process"/>
    <property type="evidence" value="ECO:0007669"/>
    <property type="project" value="UniProtKB-UniRule"/>
</dbReference>
<evidence type="ECO:0000313" key="8">
    <source>
        <dbReference type="EMBL" id="BCJ66556.1"/>
    </source>
</evidence>
<keyword evidence="3 6" id="KW-0547">Nucleotide-binding</keyword>
<dbReference type="InterPro" id="IPR004372">
    <property type="entry name" value="Ac/propionate_kinase"/>
</dbReference>
<dbReference type="Pfam" id="PF00871">
    <property type="entry name" value="Acetate_kinase"/>
    <property type="match status" value="1"/>
</dbReference>
<name>A0A810MZG9_9ACTN</name>
<feature type="binding site" evidence="6">
    <location>
        <position position="14"/>
    </location>
    <ligand>
        <name>ATP</name>
        <dbReference type="ChEBI" id="CHEBI:30616"/>
    </ligand>
</feature>
<feature type="active site" description="Proton donor/acceptor" evidence="6">
    <location>
        <position position="121"/>
    </location>
</feature>
<comment type="subcellular location">
    <subcellularLocation>
        <location evidence="6">Cytoplasm</location>
    </subcellularLocation>
</comment>
<evidence type="ECO:0000256" key="5">
    <source>
        <dbReference type="ARBA" id="ARBA00022840"/>
    </source>
</evidence>
<dbReference type="PANTHER" id="PTHR21060">
    <property type="entry name" value="ACETATE KINASE"/>
    <property type="match status" value="1"/>
</dbReference>
<dbReference type="PIRSF" id="PIRSF000722">
    <property type="entry name" value="Acetate_prop_kin"/>
    <property type="match status" value="1"/>
</dbReference>
<feature type="binding site" evidence="6">
    <location>
        <begin position="303"/>
        <end position="307"/>
    </location>
    <ligand>
        <name>ATP</name>
        <dbReference type="ChEBI" id="CHEBI:30616"/>
    </ligand>
</feature>
<keyword evidence="4 6" id="KW-0418">Kinase</keyword>
<keyword evidence="6" id="KW-0460">Magnesium</keyword>
<keyword evidence="6" id="KW-0963">Cytoplasm</keyword>
<evidence type="ECO:0000256" key="3">
    <source>
        <dbReference type="ARBA" id="ARBA00022741"/>
    </source>
</evidence>
<dbReference type="CDD" id="cd24010">
    <property type="entry name" value="ASKHA_NBD_AcK_PK"/>
    <property type="match status" value="1"/>
</dbReference>
<dbReference type="PRINTS" id="PR00471">
    <property type="entry name" value="ACETATEKNASE"/>
</dbReference>
<feature type="site" description="Transition state stabilizer" evidence="6">
    <location>
        <position position="153"/>
    </location>
</feature>
<dbReference type="HAMAP" id="MF_00020">
    <property type="entry name" value="Acetate_kinase"/>
    <property type="match status" value="1"/>
</dbReference>
<dbReference type="GO" id="GO:0008776">
    <property type="term" value="F:acetate kinase activity"/>
    <property type="evidence" value="ECO:0007669"/>
    <property type="project" value="UniProtKB-UniRule"/>
</dbReference>
<comment type="catalytic activity">
    <reaction evidence="6">
        <text>acetate + ATP = acetyl phosphate + ADP</text>
        <dbReference type="Rhea" id="RHEA:11352"/>
        <dbReference type="ChEBI" id="CHEBI:22191"/>
        <dbReference type="ChEBI" id="CHEBI:30089"/>
        <dbReference type="ChEBI" id="CHEBI:30616"/>
        <dbReference type="ChEBI" id="CHEBI:456216"/>
        <dbReference type="EC" id="2.7.2.1"/>
    </reaction>
</comment>
<proteinExistence type="inferred from homology"/>
<feature type="binding site" evidence="6">
    <location>
        <position position="7"/>
    </location>
    <ligand>
        <name>Mg(2+)</name>
        <dbReference type="ChEBI" id="CHEBI:18420"/>
    </ligand>
</feature>
<evidence type="ECO:0000256" key="1">
    <source>
        <dbReference type="ARBA" id="ARBA00008748"/>
    </source>
</evidence>
<feature type="binding site" evidence="6">
    <location>
        <begin position="255"/>
        <end position="257"/>
    </location>
    <ligand>
        <name>ATP</name>
        <dbReference type="ChEBI" id="CHEBI:30616"/>
    </ligand>
</feature>
<keyword evidence="5 6" id="KW-0067">ATP-binding</keyword>
<dbReference type="GO" id="GO:0005524">
    <property type="term" value="F:ATP binding"/>
    <property type="evidence" value="ECO:0007669"/>
    <property type="project" value="UniProtKB-KW"/>
</dbReference>
<dbReference type="NCBIfam" id="TIGR00016">
    <property type="entry name" value="ackA"/>
    <property type="match status" value="1"/>
</dbReference>
<comment type="subunit">
    <text evidence="6">Homodimer.</text>
</comment>
<keyword evidence="6" id="KW-0479">Metal-binding</keyword>